<comment type="caution">
    <text evidence="2">The sequence shown here is derived from an EMBL/GenBank/DDBJ whole genome shotgun (WGS) entry which is preliminary data.</text>
</comment>
<dbReference type="Pfam" id="PF12937">
    <property type="entry name" value="F-box-like"/>
    <property type="match status" value="1"/>
</dbReference>
<dbReference type="InterPro" id="IPR001810">
    <property type="entry name" value="F-box_dom"/>
</dbReference>
<dbReference type="Gene3D" id="1.20.1280.50">
    <property type="match status" value="1"/>
</dbReference>
<dbReference type="Proteomes" id="UP000813824">
    <property type="component" value="Unassembled WGS sequence"/>
</dbReference>
<feature type="domain" description="F-box" evidence="1">
    <location>
        <begin position="42"/>
        <end position="93"/>
    </location>
</feature>
<evidence type="ECO:0000259" key="1">
    <source>
        <dbReference type="Pfam" id="PF12937"/>
    </source>
</evidence>
<protein>
    <recommendedName>
        <fullName evidence="1">F-box domain-containing protein</fullName>
    </recommendedName>
</protein>
<accession>A0A8K0UIF2</accession>
<dbReference type="AlphaFoldDB" id="A0A8K0UIF2"/>
<keyword evidence="3" id="KW-1185">Reference proteome</keyword>
<dbReference type="Gene3D" id="3.80.10.10">
    <property type="entry name" value="Ribonuclease Inhibitor"/>
    <property type="match status" value="1"/>
</dbReference>
<sequence>MKTPQFDILAPLRAKLFRFQEYQFHVSRMSALPSFRNSCLPINRLPTELLQLIFDWTIDPSQGSVANIFLLHVCHHWREIAVAYKALWTHIVIHAQDQGTGGGTVTANLLPLSGSADLTVVIREVLDFVPPSALGFKIAGTGSSSGLTSRVLAELHRIKDLSLVVAARALRSGLAASLQISAPRLQTLVLSQCDGQFWGEDLHGPIPSIFSDLPVLRELSLTGFPGQFSLALAGRAHKTLEKLTLDPHWRSEPVSRTELLDTLRRLEKLTALDLGTHIVSSLPVLNHLIVDTPSLCTLRLKGEASDFDWLLRHMCLPVAISLDLHLLGGVFTSDATYVSLGERIAEIYNPANGQHVTAPLHHAACLRKGGTSQRGYDGGVYLVLTDSPDVVDECFDSNGDGTQAQGGVRSWRTQHCIHRPPSPHTHRTLKIWISDRLTMPSQAESAQLIWRSLPLHDVHTLLLDKTPMGVGTPGVGIPELYRDFLPSFVNFVAPMSSLRYLTLCDWSMCWVQQLLLASPPPAVIGTASSMLFPSLQSLTLSRTPSGKTSSSTKVGAHFPLHEWPSSWGHLSEKWAAAEDARTLRHVLERRADACQPQGARALQEIVFHGYSGFRFDFCQMADVVERCYIDGKLRTR</sequence>
<dbReference type="SUPFAM" id="SSF52047">
    <property type="entry name" value="RNI-like"/>
    <property type="match status" value="1"/>
</dbReference>
<dbReference type="InterPro" id="IPR032675">
    <property type="entry name" value="LRR_dom_sf"/>
</dbReference>
<evidence type="ECO:0000313" key="3">
    <source>
        <dbReference type="Proteomes" id="UP000813824"/>
    </source>
</evidence>
<proteinExistence type="predicted"/>
<name>A0A8K0UIF2_9AGAR</name>
<gene>
    <name evidence="2" type="ORF">BXZ70DRAFT_949385</name>
</gene>
<dbReference type="OrthoDB" id="2898185at2759"/>
<organism evidence="2 3">
    <name type="scientific">Cristinia sonorae</name>
    <dbReference type="NCBI Taxonomy" id="1940300"/>
    <lineage>
        <taxon>Eukaryota</taxon>
        <taxon>Fungi</taxon>
        <taxon>Dikarya</taxon>
        <taxon>Basidiomycota</taxon>
        <taxon>Agaricomycotina</taxon>
        <taxon>Agaricomycetes</taxon>
        <taxon>Agaricomycetidae</taxon>
        <taxon>Agaricales</taxon>
        <taxon>Pleurotineae</taxon>
        <taxon>Stephanosporaceae</taxon>
        <taxon>Cristinia</taxon>
    </lineage>
</organism>
<dbReference type="EMBL" id="JAEVFJ010000029">
    <property type="protein sequence ID" value="KAH8093205.1"/>
    <property type="molecule type" value="Genomic_DNA"/>
</dbReference>
<reference evidence="2" key="1">
    <citation type="journal article" date="2021" name="New Phytol.">
        <title>Evolutionary innovations through gain and loss of genes in the ectomycorrhizal Boletales.</title>
        <authorList>
            <person name="Wu G."/>
            <person name="Miyauchi S."/>
            <person name="Morin E."/>
            <person name="Kuo A."/>
            <person name="Drula E."/>
            <person name="Varga T."/>
            <person name="Kohler A."/>
            <person name="Feng B."/>
            <person name="Cao Y."/>
            <person name="Lipzen A."/>
            <person name="Daum C."/>
            <person name="Hundley H."/>
            <person name="Pangilinan J."/>
            <person name="Johnson J."/>
            <person name="Barry K."/>
            <person name="LaButti K."/>
            <person name="Ng V."/>
            <person name="Ahrendt S."/>
            <person name="Min B."/>
            <person name="Choi I.G."/>
            <person name="Park H."/>
            <person name="Plett J.M."/>
            <person name="Magnuson J."/>
            <person name="Spatafora J.W."/>
            <person name="Nagy L.G."/>
            <person name="Henrissat B."/>
            <person name="Grigoriev I.V."/>
            <person name="Yang Z.L."/>
            <person name="Xu J."/>
            <person name="Martin F.M."/>
        </authorList>
    </citation>
    <scope>NUCLEOTIDE SEQUENCE</scope>
    <source>
        <strain evidence="2">KKN 215</strain>
    </source>
</reference>
<evidence type="ECO:0000313" key="2">
    <source>
        <dbReference type="EMBL" id="KAH8093205.1"/>
    </source>
</evidence>